<dbReference type="EMBL" id="SHMQ01000001">
    <property type="protein sequence ID" value="RZV40399.1"/>
    <property type="molecule type" value="Genomic_DNA"/>
</dbReference>
<dbReference type="PROSITE" id="PS50910">
    <property type="entry name" value="HEPN"/>
    <property type="match status" value="1"/>
</dbReference>
<comment type="caution">
    <text evidence="2">The sequence shown here is derived from an EMBL/GenBank/DDBJ whole genome shotgun (WGS) entry which is preliminary data.</text>
</comment>
<dbReference type="Proteomes" id="UP000322454">
    <property type="component" value="Unassembled WGS sequence"/>
</dbReference>
<dbReference type="Pfam" id="PF05168">
    <property type="entry name" value="HEPN"/>
    <property type="match status" value="1"/>
</dbReference>
<name>A0A520XGU8_9DELT</name>
<evidence type="ECO:0000313" key="3">
    <source>
        <dbReference type="Proteomes" id="UP000322454"/>
    </source>
</evidence>
<protein>
    <submittedName>
        <fullName evidence="2">HEPN domain-containing protein</fullName>
    </submittedName>
</protein>
<gene>
    <name evidence="2" type="ORF">EVJ48_00305</name>
</gene>
<feature type="domain" description="HEPN" evidence="1">
    <location>
        <begin position="9"/>
        <end position="117"/>
    </location>
</feature>
<evidence type="ECO:0000313" key="2">
    <source>
        <dbReference type="EMBL" id="RZV40399.1"/>
    </source>
</evidence>
<dbReference type="SMART" id="SM00748">
    <property type="entry name" value="HEPN"/>
    <property type="match status" value="1"/>
</dbReference>
<dbReference type="InterPro" id="IPR007842">
    <property type="entry name" value="HEPN_dom"/>
</dbReference>
<evidence type="ECO:0000259" key="1">
    <source>
        <dbReference type="PROSITE" id="PS50910"/>
    </source>
</evidence>
<proteinExistence type="predicted"/>
<accession>A0A520XGU8</accession>
<reference evidence="2 3" key="1">
    <citation type="submission" date="2019-01" db="EMBL/GenBank/DDBJ databases">
        <title>Insights into ecological role of a new deltaproteobacterial order Candidatus Sinidesulfobacterales (Sva0485) by metagenomics and metatranscriptomics.</title>
        <authorList>
            <person name="Tan S."/>
            <person name="Liu J."/>
            <person name="Fang Y."/>
            <person name="Hedlund B."/>
            <person name="Lian Z.-H."/>
            <person name="Huang L.-Y."/>
            <person name="Li J.-T."/>
            <person name="Huang L.-N."/>
            <person name="Li W.-J."/>
            <person name="Jiang H.-C."/>
            <person name="Dong H.-L."/>
            <person name="Shu W.-S."/>
        </authorList>
    </citation>
    <scope>NUCLEOTIDE SEQUENCE [LARGE SCALE GENOMIC DNA]</scope>
    <source>
        <strain evidence="2">AP4</strain>
    </source>
</reference>
<dbReference type="SUPFAM" id="SSF81593">
    <property type="entry name" value="Nucleotidyltransferase substrate binding subunit/domain"/>
    <property type="match status" value="1"/>
</dbReference>
<organism evidence="2 3">
    <name type="scientific">Candidatus Acidulodesulfobacterium acidiphilum</name>
    <dbReference type="NCBI Taxonomy" id="2597224"/>
    <lineage>
        <taxon>Bacteria</taxon>
        <taxon>Deltaproteobacteria</taxon>
        <taxon>Candidatus Acidulodesulfobacterales</taxon>
        <taxon>Candidatus Acidulodesulfobacterium</taxon>
    </lineage>
</organism>
<dbReference type="AlphaFoldDB" id="A0A520XGU8"/>
<sequence>MKESVVVLLKKAENDLKDAKILYNSNEASAEGICFHCQQAVEKFLKTYLVYNNKEINKTHDISELLQACKNIDNAFSELERLNIDDITNYAVIVRYDDIIEPSKKDAEEAIAIAEYVKLFALKKINIK</sequence>
<dbReference type="Gene3D" id="1.20.120.330">
    <property type="entry name" value="Nucleotidyltransferases domain 2"/>
    <property type="match status" value="1"/>
</dbReference>